<dbReference type="NCBIfam" id="TIGR00641">
    <property type="entry name" value="acid_CoA_mut_N"/>
    <property type="match status" value="1"/>
</dbReference>
<dbReference type="PROSITE" id="PS51332">
    <property type="entry name" value="B12_BINDING"/>
    <property type="match status" value="1"/>
</dbReference>
<accession>A0A419R037</accession>
<protein>
    <recommendedName>
        <fullName evidence="9">Methylmalonyl-CoA mutase</fullName>
        <ecNumber evidence="4">5.4.99.2</ecNumber>
    </recommendedName>
</protein>
<evidence type="ECO:0000256" key="3">
    <source>
        <dbReference type="ARBA" id="ARBA00008465"/>
    </source>
</evidence>
<evidence type="ECO:0000256" key="7">
    <source>
        <dbReference type="ARBA" id="ARBA00023235"/>
    </source>
</evidence>
<dbReference type="CDD" id="cd03679">
    <property type="entry name" value="MM_CoA_mutase_alpha_like"/>
    <property type="match status" value="1"/>
</dbReference>
<reference evidence="11 12" key="1">
    <citation type="submission" date="2018-09" db="EMBL/GenBank/DDBJ databases">
        <title>Altererythrobacter sp.Ery1 and Ery12, the genome sequencing of novel strains in genus Alterythrobacter.</title>
        <authorList>
            <person name="Cheng H."/>
            <person name="Wu Y.-H."/>
            <person name="Fang C."/>
            <person name="Xu X.-W."/>
        </authorList>
    </citation>
    <scope>NUCLEOTIDE SEQUENCE [LARGE SCALE GENOMIC DNA]</scope>
    <source>
        <strain evidence="11 12">Ery12</strain>
    </source>
</reference>
<feature type="domain" description="B12-binding" evidence="10">
    <location>
        <begin position="580"/>
        <end position="712"/>
    </location>
</feature>
<evidence type="ECO:0000256" key="4">
    <source>
        <dbReference type="ARBA" id="ARBA00012398"/>
    </source>
</evidence>
<dbReference type="GO" id="GO:0004494">
    <property type="term" value="F:methylmalonyl-CoA mutase activity"/>
    <property type="evidence" value="ECO:0007669"/>
    <property type="project" value="UniProtKB-EC"/>
</dbReference>
<dbReference type="PANTHER" id="PTHR48101">
    <property type="entry name" value="METHYLMALONYL-COA MUTASE, MITOCHONDRIAL-RELATED"/>
    <property type="match status" value="1"/>
</dbReference>
<dbReference type="GO" id="GO:0005737">
    <property type="term" value="C:cytoplasm"/>
    <property type="evidence" value="ECO:0007669"/>
    <property type="project" value="TreeGrafter"/>
</dbReference>
<dbReference type="EC" id="5.4.99.2" evidence="4"/>
<dbReference type="NCBIfam" id="TIGR00640">
    <property type="entry name" value="acid_CoA_mut_C"/>
    <property type="match status" value="1"/>
</dbReference>
<keyword evidence="7 11" id="KW-0413">Isomerase</keyword>
<dbReference type="EMBL" id="RAHJ01000020">
    <property type="protein sequence ID" value="RJX66355.1"/>
    <property type="molecule type" value="Genomic_DNA"/>
</dbReference>
<dbReference type="InterPro" id="IPR036724">
    <property type="entry name" value="Cobalamin-bd_sf"/>
</dbReference>
<evidence type="ECO:0000256" key="9">
    <source>
        <dbReference type="ARBA" id="ARBA00072363"/>
    </source>
</evidence>
<dbReference type="InterPro" id="IPR006099">
    <property type="entry name" value="MeMalonylCoA_mutase_a/b_cat"/>
</dbReference>
<keyword evidence="12" id="KW-1185">Reference proteome</keyword>
<name>A0A419R037_9SPHN</name>
<evidence type="ECO:0000313" key="12">
    <source>
        <dbReference type="Proteomes" id="UP000284322"/>
    </source>
</evidence>
<comment type="pathway">
    <text evidence="2">Metabolic intermediate metabolism; propanoyl-CoA degradation; succinyl-CoA from propanoyl-CoA: step 3/3.</text>
</comment>
<dbReference type="GO" id="GO:0031419">
    <property type="term" value="F:cobalamin binding"/>
    <property type="evidence" value="ECO:0007669"/>
    <property type="project" value="UniProtKB-KW"/>
</dbReference>
<evidence type="ECO:0000256" key="5">
    <source>
        <dbReference type="ARBA" id="ARBA00022628"/>
    </source>
</evidence>
<dbReference type="GO" id="GO:0019678">
    <property type="term" value="P:propionate metabolic process, methylmalonyl pathway"/>
    <property type="evidence" value="ECO:0007669"/>
    <property type="project" value="TreeGrafter"/>
</dbReference>
<dbReference type="RefSeq" id="WP_120111085.1">
    <property type="nucleotide sequence ID" value="NZ_RAHJ01000020.1"/>
</dbReference>
<comment type="similarity">
    <text evidence="3">Belongs to the methylmalonyl-CoA mutase family.</text>
</comment>
<evidence type="ECO:0000256" key="6">
    <source>
        <dbReference type="ARBA" id="ARBA00022723"/>
    </source>
</evidence>
<sequence length="721" mass="77737">MTDKQSSGPTYADWKPLADKEVKGRDLTWHTPEGVAVKPLYTSEDTQGIDPGVPGIAPFTRGPYASMYTGRPWTIRQYAGFSTAEESNAFYRRNLAMGQKGLSVAFDLATHRGYDSDHPRVVGDVGKAGVAIDTVRDMEILFDQIPLDQMSVSMTMNGAVIPVMAFYIVAAERQGVSQDKLSGTIQNDILKEFMVRNTYIYPPEPSMRIISDIIGYTSANMPKFNSISISGYHMHEAGATAVQELAFTIADGKEYAKRAMAAGLDLDAFAPRLSFFWGIGMNFFMEVAKMRAARALWHEVMEGLGAQNEKSKMLRTHCQTSGVSLQEQDPYNNVIRTTIEAMAAVLGGTQSLHTNALDEAIALPTDFSARIARNTQLVIQEESGICNVADPLGGSYYVESLTAALVEEARKLLVDVDAEGGMTAYVATGKPKAQIEEAAAAKQAHIDRGETVIVGVNKYRKAEEDPIETLDIDNHKVRASQIARLEQVRAKRDEAACQAALQALTAGAKGDGNVLALAVEAARHDATLGEISSAMEAVFGRYDTVPKPVRGVYAAAYEGDTRYGQVVEGVKAVERRLGRKPRVMVAKMGQDGHDRGANVIASAFTDMGFDVVSGPLFQTPAETRDMALENNVDAIGASSLAAGHKTLIPELIGLLKEAGRSDIKVVAGGVIPAQDYEFLREAGVQGIYGPGSNVVECAADMLRLLGHNMPPAGDELDEAAE</sequence>
<evidence type="ECO:0000256" key="1">
    <source>
        <dbReference type="ARBA" id="ARBA00001922"/>
    </source>
</evidence>
<keyword evidence="6" id="KW-0479">Metal-binding</keyword>
<dbReference type="InterPro" id="IPR006098">
    <property type="entry name" value="MMCoA_mutase_a_cat"/>
</dbReference>
<dbReference type="OrthoDB" id="9762378at2"/>
<proteinExistence type="inferred from homology"/>
<dbReference type="Pfam" id="PF02310">
    <property type="entry name" value="B12-binding"/>
    <property type="match status" value="1"/>
</dbReference>
<evidence type="ECO:0000256" key="2">
    <source>
        <dbReference type="ARBA" id="ARBA00005146"/>
    </source>
</evidence>
<dbReference type="Gene3D" id="3.20.20.240">
    <property type="entry name" value="Methylmalonyl-CoA mutase"/>
    <property type="match status" value="1"/>
</dbReference>
<dbReference type="NCBIfam" id="NF006944">
    <property type="entry name" value="PRK09426.1"/>
    <property type="match status" value="1"/>
</dbReference>
<dbReference type="PROSITE" id="PS00544">
    <property type="entry name" value="METMALONYL_COA_MUTASE"/>
    <property type="match status" value="1"/>
</dbReference>
<organism evidence="11 12">
    <name type="scientific">Tsuneonella suprasediminis</name>
    <dbReference type="NCBI Taxonomy" id="2306996"/>
    <lineage>
        <taxon>Bacteria</taxon>
        <taxon>Pseudomonadati</taxon>
        <taxon>Pseudomonadota</taxon>
        <taxon>Alphaproteobacteria</taxon>
        <taxon>Sphingomonadales</taxon>
        <taxon>Erythrobacteraceae</taxon>
        <taxon>Tsuneonella</taxon>
    </lineage>
</organism>
<dbReference type="Proteomes" id="UP000284322">
    <property type="component" value="Unassembled WGS sequence"/>
</dbReference>
<comment type="caution">
    <text evidence="11">The sequence shown here is derived from an EMBL/GenBank/DDBJ whole genome shotgun (WGS) entry which is preliminary data.</text>
</comment>
<dbReference type="InterPro" id="IPR006159">
    <property type="entry name" value="Acid_CoA_mut_C"/>
</dbReference>
<dbReference type="Pfam" id="PF01642">
    <property type="entry name" value="MM_CoA_mutase"/>
    <property type="match status" value="1"/>
</dbReference>
<dbReference type="GO" id="GO:0046872">
    <property type="term" value="F:metal ion binding"/>
    <property type="evidence" value="ECO:0007669"/>
    <property type="project" value="UniProtKB-KW"/>
</dbReference>
<dbReference type="SUPFAM" id="SSF52242">
    <property type="entry name" value="Cobalamin (vitamin B12)-binding domain"/>
    <property type="match status" value="1"/>
</dbReference>
<evidence type="ECO:0000313" key="11">
    <source>
        <dbReference type="EMBL" id="RJX66355.1"/>
    </source>
</evidence>
<evidence type="ECO:0000256" key="8">
    <source>
        <dbReference type="ARBA" id="ARBA00023285"/>
    </source>
</evidence>
<keyword evidence="5" id="KW-0846">Cobalamin</keyword>
<dbReference type="AlphaFoldDB" id="A0A419R037"/>
<evidence type="ECO:0000259" key="10">
    <source>
        <dbReference type="PROSITE" id="PS51332"/>
    </source>
</evidence>
<dbReference type="InterPro" id="IPR006158">
    <property type="entry name" value="Cobalamin-bd"/>
</dbReference>
<dbReference type="Gene3D" id="3.40.50.280">
    <property type="entry name" value="Cobalamin-binding domain"/>
    <property type="match status" value="1"/>
</dbReference>
<dbReference type="CDD" id="cd02071">
    <property type="entry name" value="MM_CoA_mut_B12_BD"/>
    <property type="match status" value="1"/>
</dbReference>
<dbReference type="InterPro" id="IPR058549">
    <property type="entry name" value="MeMalonylCoA_mutase_a/b_site"/>
</dbReference>
<keyword evidence="8" id="KW-0170">Cobalt</keyword>
<dbReference type="FunFam" id="3.20.20.240:FF:000001">
    <property type="entry name" value="Probable methylmalonyl-coa mutase"/>
    <property type="match status" value="1"/>
</dbReference>
<dbReference type="InterPro" id="IPR016176">
    <property type="entry name" value="Cbl-dep_enz_cat"/>
</dbReference>
<gene>
    <name evidence="11" type="ORF">D6858_12620</name>
</gene>
<dbReference type="PANTHER" id="PTHR48101:SF4">
    <property type="entry name" value="METHYLMALONYL-COA MUTASE, MITOCHONDRIAL"/>
    <property type="match status" value="1"/>
</dbReference>
<dbReference type="SUPFAM" id="SSF51703">
    <property type="entry name" value="Cobalamin (vitamin B12)-dependent enzymes"/>
    <property type="match status" value="1"/>
</dbReference>
<comment type="cofactor">
    <cofactor evidence="1">
        <name>adenosylcob(III)alamin</name>
        <dbReference type="ChEBI" id="CHEBI:18408"/>
    </cofactor>
</comment>